<dbReference type="EMBL" id="KP696447">
    <property type="protein sequence ID" value="AKA61480.1"/>
    <property type="molecule type" value="Genomic_DNA"/>
</dbReference>
<sequence>MMVFDQEKYIESVKGIIIAYIKKAFPEHKVITAFPDVEGTNLDLSVPMIYVEFERESNIERRRGKWVGADSYQRRVTVVYSIQVFTSGDGKGVLARDRTIQKLKVDIPRNERVFAGQGLRKVDMRFMGSYRLRERIHLARMEVFTQVTMTTIM</sequence>
<keyword evidence="2" id="KW-1185">Reference proteome</keyword>
<reference evidence="1 2" key="1">
    <citation type="journal article" date="2015" name="Genome Announc.">
        <title>Complete Genome Sequence of Bacillus megaterium Siphophage Stahl.</title>
        <authorList>
            <person name="Brizendine A.M."/>
            <person name="Rousseau S."/>
            <person name="Hernandez A.C."/>
            <person name="Kuty Everett G.F."/>
        </authorList>
    </citation>
    <scope>NUCLEOTIDE SEQUENCE [LARGE SCALE GENOMIC DNA]</scope>
</reference>
<protein>
    <submittedName>
        <fullName evidence="1">Uncharacterized protein</fullName>
    </submittedName>
</protein>
<evidence type="ECO:0000313" key="2">
    <source>
        <dbReference type="Proteomes" id="UP000033015"/>
    </source>
</evidence>
<name>A0A0E3JT41_9CAUD</name>
<organism evidence="1 2">
    <name type="scientific">Bacillus phage Stahl</name>
    <dbReference type="NCBI Taxonomy" id="1610832"/>
    <lineage>
        <taxon>Viruses</taxon>
        <taxon>Duplodnaviria</taxon>
        <taxon>Heunggongvirae</taxon>
        <taxon>Uroviricota</taxon>
        <taxon>Caudoviricetes</taxon>
        <taxon>Slashvirus</taxon>
        <taxon>Slashvirus stahl</taxon>
    </lineage>
</organism>
<gene>
    <name evidence="1" type="ORF">CPT_Stahl52</name>
</gene>
<dbReference type="OrthoDB" id="11841at10239"/>
<dbReference type="RefSeq" id="YP_009203656.1">
    <property type="nucleotide sequence ID" value="NC_028856.1"/>
</dbReference>
<dbReference type="GeneID" id="26647855"/>
<dbReference type="KEGG" id="vg:26647855"/>
<dbReference type="Proteomes" id="UP000033015">
    <property type="component" value="Segment"/>
</dbReference>
<reference evidence="2" key="2">
    <citation type="submission" date="2015-01" db="EMBL/GenBank/DDBJ databases">
        <title>Complete Genome of Bacillus megaterium Siphophage Stahl.</title>
        <authorList>
            <person name="Brizendine A.M."/>
            <person name="Rousseau S."/>
            <person name="Hernandez A.C."/>
            <person name="Everett G.F.K."/>
        </authorList>
    </citation>
    <scope>NUCLEOTIDE SEQUENCE [LARGE SCALE GENOMIC DNA]</scope>
</reference>
<accession>A0A0E3JT41</accession>
<proteinExistence type="predicted"/>
<evidence type="ECO:0000313" key="1">
    <source>
        <dbReference type="EMBL" id="AKA61480.1"/>
    </source>
</evidence>